<feature type="transmembrane region" description="Helical" evidence="1">
    <location>
        <begin position="331"/>
        <end position="348"/>
    </location>
</feature>
<gene>
    <name evidence="2" type="ORF">UT19_C0004G0034</name>
</gene>
<feature type="transmembrane region" description="Helical" evidence="1">
    <location>
        <begin position="97"/>
        <end position="120"/>
    </location>
</feature>
<feature type="transmembrane region" description="Helical" evidence="1">
    <location>
        <begin position="355"/>
        <end position="372"/>
    </location>
</feature>
<proteinExistence type="predicted"/>
<evidence type="ECO:0000313" key="3">
    <source>
        <dbReference type="Proteomes" id="UP000034932"/>
    </source>
</evidence>
<dbReference type="Proteomes" id="UP000034932">
    <property type="component" value="Unassembled WGS sequence"/>
</dbReference>
<dbReference type="AlphaFoldDB" id="A0A0G0LQ83"/>
<dbReference type="EMBL" id="LBVW01000004">
    <property type="protein sequence ID" value="KKQ94073.1"/>
    <property type="molecule type" value="Genomic_DNA"/>
</dbReference>
<sequence length="385" mass="44125">MASKIKTIIAIALISVIPTLLIWLPFFLRIPRVLGIPLPREGMATIVANYDGPLFLVVAKTFYNPELMGNFEFGLPAQYYAAHFPLFPALIKLFSPLIGYVYSMLFLTVTISILAIYFFYLFIQDYVEKKNTLWLTAVFAVFPARFLIVRSVGSSEPLFLAGIIASMYYFKQRKYLLAGIWGLVAQLTKSPAIILVLAYAAFIFLPKFKLAAISTISKVSSSFDFKKISSITLIPFALLGVFILYKVRLNDFLAYFHSGDNIHLFFPPFQIFDYSQPWVGTFWLEEIIFVYLFGLLGLIKLIEMKERELAWFVGLFFASILFVSHRDLIRYSLPIVPFLLMAFSDTIIKKEFKYVMLILIIPIYLFSLAYISQNVMPISDWSPLL</sequence>
<feature type="transmembrane region" description="Helical" evidence="1">
    <location>
        <begin position="278"/>
        <end position="302"/>
    </location>
</feature>
<keyword evidence="1" id="KW-1133">Transmembrane helix</keyword>
<feature type="transmembrane region" description="Helical" evidence="1">
    <location>
        <begin position="309"/>
        <end position="325"/>
    </location>
</feature>
<reference evidence="2 3" key="1">
    <citation type="journal article" date="2015" name="Nature">
        <title>rRNA introns, odd ribosomes, and small enigmatic genomes across a large radiation of phyla.</title>
        <authorList>
            <person name="Brown C.T."/>
            <person name="Hug L.A."/>
            <person name="Thomas B.C."/>
            <person name="Sharon I."/>
            <person name="Castelle C.J."/>
            <person name="Singh A."/>
            <person name="Wilkins M.J."/>
            <person name="Williams K.H."/>
            <person name="Banfield J.F."/>
        </authorList>
    </citation>
    <scope>NUCLEOTIDE SEQUENCE [LARGE SCALE GENOMIC DNA]</scope>
</reference>
<keyword evidence="1" id="KW-0812">Transmembrane</keyword>
<evidence type="ECO:0000256" key="1">
    <source>
        <dbReference type="SAM" id="Phobius"/>
    </source>
</evidence>
<protein>
    <recommendedName>
        <fullName evidence="4">Glycosyltransferase RgtA/B/C/D-like domain-containing protein</fullName>
    </recommendedName>
</protein>
<organism evidence="2 3">
    <name type="scientific">Candidatus Woesebacteria bacterium GW2011_GWB1_39_10b</name>
    <dbReference type="NCBI Taxonomy" id="1618573"/>
    <lineage>
        <taxon>Bacteria</taxon>
        <taxon>Candidatus Woeseibacteriota</taxon>
    </lineage>
</organism>
<feature type="transmembrane region" description="Helical" evidence="1">
    <location>
        <begin position="228"/>
        <end position="245"/>
    </location>
</feature>
<name>A0A0G0LQ83_9BACT</name>
<evidence type="ECO:0008006" key="4">
    <source>
        <dbReference type="Google" id="ProtNLM"/>
    </source>
</evidence>
<keyword evidence="1" id="KW-0472">Membrane</keyword>
<feature type="transmembrane region" description="Helical" evidence="1">
    <location>
        <begin position="154"/>
        <end position="170"/>
    </location>
</feature>
<comment type="caution">
    <text evidence="2">The sequence shown here is derived from an EMBL/GenBank/DDBJ whole genome shotgun (WGS) entry which is preliminary data.</text>
</comment>
<evidence type="ECO:0000313" key="2">
    <source>
        <dbReference type="EMBL" id="KKQ94073.1"/>
    </source>
</evidence>
<feature type="transmembrane region" description="Helical" evidence="1">
    <location>
        <begin position="191"/>
        <end position="208"/>
    </location>
</feature>
<accession>A0A0G0LQ83</accession>
<feature type="transmembrane region" description="Helical" evidence="1">
    <location>
        <begin position="7"/>
        <end position="28"/>
    </location>
</feature>
<dbReference type="STRING" id="1618573.UT19_C0004G0034"/>